<accession>A0ABY7CR55</accession>
<evidence type="ECO:0000313" key="3">
    <source>
        <dbReference type="Proteomes" id="UP001164743"/>
    </source>
</evidence>
<feature type="region of interest" description="Disordered" evidence="1">
    <location>
        <begin position="1"/>
        <end position="38"/>
    </location>
</feature>
<reference evidence="2" key="1">
    <citation type="submission" date="2022-10" db="EMBL/GenBank/DDBJ databases">
        <title>Puccinia triticina Genome sequencing and assembly.</title>
        <authorList>
            <person name="Li C."/>
        </authorList>
    </citation>
    <scope>NUCLEOTIDE SEQUENCE</scope>
    <source>
        <strain evidence="2">Pt15</strain>
    </source>
</reference>
<sequence length="76" mass="8693">MKGHEASSQLDRLLSTRPRFQSTSNPVSPTAHRKTNRYSMLIPFDPNLHRTSSNQSSRSKFADIDHHQVVFPAFLN</sequence>
<dbReference type="EMBL" id="CP110428">
    <property type="protein sequence ID" value="WAQ87694.1"/>
    <property type="molecule type" value="Genomic_DNA"/>
</dbReference>
<gene>
    <name evidence="2" type="ORF">PtA15_8A600</name>
</gene>
<dbReference type="RefSeq" id="XP_053023249.1">
    <property type="nucleotide sequence ID" value="XM_053172047.1"/>
</dbReference>
<proteinExistence type="predicted"/>
<evidence type="ECO:0000313" key="2">
    <source>
        <dbReference type="EMBL" id="WAQ87694.1"/>
    </source>
</evidence>
<feature type="compositionally biased region" description="Polar residues" evidence="1">
    <location>
        <begin position="18"/>
        <end position="28"/>
    </location>
</feature>
<organism evidence="2 3">
    <name type="scientific">Puccinia triticina</name>
    <dbReference type="NCBI Taxonomy" id="208348"/>
    <lineage>
        <taxon>Eukaryota</taxon>
        <taxon>Fungi</taxon>
        <taxon>Dikarya</taxon>
        <taxon>Basidiomycota</taxon>
        <taxon>Pucciniomycotina</taxon>
        <taxon>Pucciniomycetes</taxon>
        <taxon>Pucciniales</taxon>
        <taxon>Pucciniaceae</taxon>
        <taxon>Puccinia</taxon>
    </lineage>
</organism>
<feature type="compositionally biased region" description="Polar residues" evidence="1">
    <location>
        <begin position="1"/>
        <end position="10"/>
    </location>
</feature>
<dbReference type="GeneID" id="77812942"/>
<protein>
    <submittedName>
        <fullName evidence="2">Uncharacterized protein</fullName>
    </submittedName>
</protein>
<keyword evidence="3" id="KW-1185">Reference proteome</keyword>
<name>A0ABY7CR55_9BASI</name>
<dbReference type="Proteomes" id="UP001164743">
    <property type="component" value="Chromosome 8A"/>
</dbReference>
<evidence type="ECO:0000256" key="1">
    <source>
        <dbReference type="SAM" id="MobiDB-lite"/>
    </source>
</evidence>
<feature type="region of interest" description="Disordered" evidence="1">
    <location>
        <begin position="43"/>
        <end position="62"/>
    </location>
</feature>
<feature type="compositionally biased region" description="Polar residues" evidence="1">
    <location>
        <begin position="49"/>
        <end position="59"/>
    </location>
</feature>